<dbReference type="Gene3D" id="1.20.1050.10">
    <property type="match status" value="1"/>
</dbReference>
<evidence type="ECO:0000313" key="3">
    <source>
        <dbReference type="Proteomes" id="UP001152797"/>
    </source>
</evidence>
<gene>
    <name evidence="1" type="ORF">C1SCF055_LOCUS32180</name>
</gene>
<protein>
    <submittedName>
        <fullName evidence="2">Glutathione S-transferase C-terminal domain-containing protein</fullName>
    </submittedName>
</protein>
<keyword evidence="3" id="KW-1185">Reference proteome</keyword>
<reference evidence="1" key="1">
    <citation type="submission" date="2022-10" db="EMBL/GenBank/DDBJ databases">
        <authorList>
            <person name="Chen Y."/>
            <person name="Dougan E. K."/>
            <person name="Chan C."/>
            <person name="Rhodes N."/>
            <person name="Thang M."/>
        </authorList>
    </citation>
    <scope>NUCLEOTIDE SEQUENCE</scope>
</reference>
<dbReference type="OrthoDB" id="435271at2759"/>
<dbReference type="EMBL" id="CAMXCT020003849">
    <property type="protein sequence ID" value="CAL1159923.1"/>
    <property type="molecule type" value="Genomic_DNA"/>
</dbReference>
<evidence type="ECO:0000313" key="2">
    <source>
        <dbReference type="EMBL" id="CAL4793860.1"/>
    </source>
</evidence>
<sequence>MEQPHSALAIAACVVLVHSGASLVFAFYNFSVLQVALCLPFVVLASAVAARAIRGDPATLGGIRVGLQDRKLFHHAVDALEGKKDRPQYALIAMPINHFGERVRWVLDLIGADYEEFTVGGLISAFLRGRSVPHLIDRKSCSMIGNSDECIAYLSAVYVPTIQDSQLREKAASFLASNEQTRIWNKKLNQLGHLVQGWCYFYILAGDMDTEGCLTAWGAFEPKVPLVHRLVLRLFGPVFKSMMRLAFDLSSVEVRDKRREMIEQVLDDIDKTLSKQKYLTGASLSHVDITLSALLAPMLAAHLAWAPKSRYANGRFTSFHGAFDRMRGKWPRALSEFEQALVKRPCAKFVMTLYEEMRSKKLQ</sequence>
<proteinExistence type="predicted"/>
<dbReference type="InterPro" id="IPR036282">
    <property type="entry name" value="Glutathione-S-Trfase_C_sf"/>
</dbReference>
<dbReference type="EMBL" id="CAMXCT030003849">
    <property type="protein sequence ID" value="CAL4793860.1"/>
    <property type="molecule type" value="Genomic_DNA"/>
</dbReference>
<dbReference type="SUPFAM" id="SSF47616">
    <property type="entry name" value="GST C-terminal domain-like"/>
    <property type="match status" value="1"/>
</dbReference>
<dbReference type="SUPFAM" id="SSF52833">
    <property type="entry name" value="Thioredoxin-like"/>
    <property type="match status" value="1"/>
</dbReference>
<dbReference type="EMBL" id="CAMXCT010003849">
    <property type="protein sequence ID" value="CAI4006548.1"/>
    <property type="molecule type" value="Genomic_DNA"/>
</dbReference>
<reference evidence="2 3" key="2">
    <citation type="submission" date="2024-05" db="EMBL/GenBank/DDBJ databases">
        <authorList>
            <person name="Chen Y."/>
            <person name="Shah S."/>
            <person name="Dougan E. K."/>
            <person name="Thang M."/>
            <person name="Chan C."/>
        </authorList>
    </citation>
    <scope>NUCLEOTIDE SEQUENCE [LARGE SCALE GENOMIC DNA]</scope>
</reference>
<accession>A0A9P1DB22</accession>
<dbReference type="InterPro" id="IPR036249">
    <property type="entry name" value="Thioredoxin-like_sf"/>
</dbReference>
<evidence type="ECO:0000313" key="1">
    <source>
        <dbReference type="EMBL" id="CAI4006548.1"/>
    </source>
</evidence>
<comment type="caution">
    <text evidence="1">The sequence shown here is derived from an EMBL/GenBank/DDBJ whole genome shotgun (WGS) entry which is preliminary data.</text>
</comment>
<organism evidence="1">
    <name type="scientific">Cladocopium goreaui</name>
    <dbReference type="NCBI Taxonomy" id="2562237"/>
    <lineage>
        <taxon>Eukaryota</taxon>
        <taxon>Sar</taxon>
        <taxon>Alveolata</taxon>
        <taxon>Dinophyceae</taxon>
        <taxon>Suessiales</taxon>
        <taxon>Symbiodiniaceae</taxon>
        <taxon>Cladocopium</taxon>
    </lineage>
</organism>
<dbReference type="Proteomes" id="UP001152797">
    <property type="component" value="Unassembled WGS sequence"/>
</dbReference>
<name>A0A9P1DB22_9DINO</name>
<dbReference type="AlphaFoldDB" id="A0A9P1DB22"/>